<dbReference type="CDD" id="cd02042">
    <property type="entry name" value="ParAB_family"/>
    <property type="match status" value="1"/>
</dbReference>
<dbReference type="RefSeq" id="WP_106255761.1">
    <property type="nucleotide sequence ID" value="NZ_CAWNSW010000128.1"/>
</dbReference>
<reference evidence="2 3" key="2">
    <citation type="submission" date="2018-03" db="EMBL/GenBank/DDBJ databases">
        <title>The ancient ancestry and fast evolution of plastids.</title>
        <authorList>
            <person name="Moore K.R."/>
            <person name="Magnabosco C."/>
            <person name="Momper L."/>
            <person name="Gold D.A."/>
            <person name="Bosak T."/>
            <person name="Fournier G.P."/>
        </authorList>
    </citation>
    <scope>NUCLEOTIDE SEQUENCE [LARGE SCALE GENOMIC DNA]</scope>
    <source>
        <strain evidence="2 3">ULC18</strain>
    </source>
</reference>
<dbReference type="EMBL" id="PVWK01000046">
    <property type="protein sequence ID" value="PSB30926.1"/>
    <property type="molecule type" value="Genomic_DNA"/>
</dbReference>
<dbReference type="InterPro" id="IPR027417">
    <property type="entry name" value="P-loop_NTPase"/>
</dbReference>
<evidence type="ECO:0000313" key="3">
    <source>
        <dbReference type="Proteomes" id="UP000239576"/>
    </source>
</evidence>
<comment type="caution">
    <text evidence="2">The sequence shown here is derived from an EMBL/GenBank/DDBJ whole genome shotgun (WGS) entry which is preliminary data.</text>
</comment>
<dbReference type="SUPFAM" id="SSF52540">
    <property type="entry name" value="P-loop containing nucleoside triphosphate hydrolases"/>
    <property type="match status" value="1"/>
</dbReference>
<dbReference type="Proteomes" id="UP000239576">
    <property type="component" value="Unassembled WGS sequence"/>
</dbReference>
<dbReference type="Pfam" id="PF01656">
    <property type="entry name" value="CbiA"/>
    <property type="match status" value="1"/>
</dbReference>
<feature type="domain" description="CobQ/CobB/MinD/ParA nucleotide binding" evidence="1">
    <location>
        <begin position="4"/>
        <end position="180"/>
    </location>
</feature>
<dbReference type="PIRSF" id="PIRSF009320">
    <property type="entry name" value="Nuc_binding_HP_1000"/>
    <property type="match status" value="1"/>
</dbReference>
<dbReference type="PANTHER" id="PTHR13696">
    <property type="entry name" value="P-LOOP CONTAINING NUCLEOSIDE TRIPHOSPHATE HYDROLASE"/>
    <property type="match status" value="1"/>
</dbReference>
<accession>A0A2T1EDU4</accession>
<dbReference type="Gene3D" id="3.40.50.300">
    <property type="entry name" value="P-loop containing nucleotide triphosphate hydrolases"/>
    <property type="match status" value="1"/>
</dbReference>
<keyword evidence="3" id="KW-1185">Reference proteome</keyword>
<dbReference type="InterPro" id="IPR002586">
    <property type="entry name" value="CobQ/CobB/MinD/ParA_Nub-bd_dom"/>
</dbReference>
<dbReference type="AlphaFoldDB" id="A0A2T1EDU4"/>
<reference evidence="3" key="1">
    <citation type="submission" date="2018-02" db="EMBL/GenBank/DDBJ databases">
        <authorList>
            <person name="Moore K."/>
            <person name="Momper L."/>
        </authorList>
    </citation>
    <scope>NUCLEOTIDE SEQUENCE [LARGE SCALE GENOMIC DNA]</scope>
    <source>
        <strain evidence="3">ULC18</strain>
    </source>
</reference>
<dbReference type="InterPro" id="IPR050678">
    <property type="entry name" value="DNA_Partitioning_ATPase"/>
</dbReference>
<dbReference type="PANTHER" id="PTHR13696:SF96">
    <property type="entry name" value="COBQ_COBB_MIND_PARA NUCLEOTIDE BINDING DOMAIN-CONTAINING PROTEIN"/>
    <property type="match status" value="1"/>
</dbReference>
<protein>
    <recommendedName>
        <fullName evidence="1">CobQ/CobB/MinD/ParA nucleotide binding domain-containing protein</fullName>
    </recommendedName>
</protein>
<gene>
    <name evidence="2" type="ORF">C7B82_07900</name>
</gene>
<evidence type="ECO:0000259" key="1">
    <source>
        <dbReference type="Pfam" id="PF01656"/>
    </source>
</evidence>
<organism evidence="2 3">
    <name type="scientific">Stenomitos frigidus ULC18</name>
    <dbReference type="NCBI Taxonomy" id="2107698"/>
    <lineage>
        <taxon>Bacteria</taxon>
        <taxon>Bacillati</taxon>
        <taxon>Cyanobacteriota</taxon>
        <taxon>Cyanophyceae</taxon>
        <taxon>Leptolyngbyales</taxon>
        <taxon>Leptolyngbyaceae</taxon>
        <taxon>Stenomitos</taxon>
    </lineage>
</organism>
<sequence>MLIGVLNRKGGCGKSTTAVHLAYWLSQKKQRVILIDSDGQMSSSQWLTKLGMPSVVIDDPDDLFDQIGKLAEEYDSVVIDSPSVLGEPAKSVLLSVDLALVPIQPSNLDLLAAKDIVRLVHQAQKIRQGAPKAAMFLSRASRGTVLMREAQEALSKTQGFVLLDSVIYQRQAIADAPGQAATVFTMPGEPASSVAKDYDRLFEEAILYGKAK</sequence>
<name>A0A2T1EDU4_9CYAN</name>
<proteinExistence type="predicted"/>
<evidence type="ECO:0000313" key="2">
    <source>
        <dbReference type="EMBL" id="PSB30926.1"/>
    </source>
</evidence>
<dbReference type="OrthoDB" id="9804460at2"/>